<keyword evidence="1" id="KW-0732">Signal</keyword>
<feature type="signal peptide" evidence="1">
    <location>
        <begin position="1"/>
        <end position="20"/>
    </location>
</feature>
<organism evidence="2 3">
    <name type="scientific">Carya illinoinensis</name>
    <name type="common">Pecan</name>
    <dbReference type="NCBI Taxonomy" id="32201"/>
    <lineage>
        <taxon>Eukaryota</taxon>
        <taxon>Viridiplantae</taxon>
        <taxon>Streptophyta</taxon>
        <taxon>Embryophyta</taxon>
        <taxon>Tracheophyta</taxon>
        <taxon>Spermatophyta</taxon>
        <taxon>Magnoliopsida</taxon>
        <taxon>eudicotyledons</taxon>
        <taxon>Gunneridae</taxon>
        <taxon>Pentapetalae</taxon>
        <taxon>rosids</taxon>
        <taxon>fabids</taxon>
        <taxon>Fagales</taxon>
        <taxon>Juglandaceae</taxon>
        <taxon>Carya</taxon>
    </lineage>
</organism>
<accession>A0A922DY49</accession>
<reference evidence="2" key="1">
    <citation type="submission" date="2021-01" db="EMBL/GenBank/DDBJ databases">
        <authorList>
            <person name="Lovell J.T."/>
            <person name="Bentley N."/>
            <person name="Bhattarai G."/>
            <person name="Jenkins J.W."/>
            <person name="Sreedasyam A."/>
            <person name="Alarcon Y."/>
            <person name="Bock C."/>
            <person name="Boston L."/>
            <person name="Carlson J."/>
            <person name="Cervantes K."/>
            <person name="Clermont K."/>
            <person name="Krom N."/>
            <person name="Kubenka K."/>
            <person name="Mamidi S."/>
            <person name="Mattison C."/>
            <person name="Monteros M."/>
            <person name="Pisani C."/>
            <person name="Plott C."/>
            <person name="Rajasekar S."/>
            <person name="Rhein H.S."/>
            <person name="Rohla C."/>
            <person name="Song M."/>
            <person name="Hilaire R.S."/>
            <person name="Shu S."/>
            <person name="Wells L."/>
            <person name="Wang X."/>
            <person name="Webber J."/>
            <person name="Heerema R.J."/>
            <person name="Klein P."/>
            <person name="Conner P."/>
            <person name="Grauke L."/>
            <person name="Grimwood J."/>
            <person name="Schmutz J."/>
            <person name="Randall J.J."/>
        </authorList>
    </citation>
    <scope>NUCLEOTIDE SEQUENCE</scope>
    <source>
        <tissue evidence="2">Leaf</tissue>
    </source>
</reference>
<gene>
    <name evidence="2" type="ORF">I3842_10G089900</name>
</gene>
<evidence type="ECO:0000256" key="1">
    <source>
        <dbReference type="SAM" id="SignalP"/>
    </source>
</evidence>
<proteinExistence type="predicted"/>
<evidence type="ECO:0000313" key="3">
    <source>
        <dbReference type="Proteomes" id="UP000811246"/>
    </source>
</evidence>
<dbReference type="EMBL" id="CM031834">
    <property type="protein sequence ID" value="KAG6691998.1"/>
    <property type="molecule type" value="Genomic_DNA"/>
</dbReference>
<protein>
    <submittedName>
        <fullName evidence="2">Uncharacterized protein</fullName>
    </submittedName>
</protein>
<name>A0A922DY49_CARIL</name>
<evidence type="ECO:0000313" key="2">
    <source>
        <dbReference type="EMBL" id="KAG6691998.1"/>
    </source>
</evidence>
<dbReference type="AlphaFoldDB" id="A0A922DY49"/>
<dbReference type="Proteomes" id="UP000811246">
    <property type="component" value="Chromosome 10"/>
</dbReference>
<feature type="chain" id="PRO_5036942988" evidence="1">
    <location>
        <begin position="21"/>
        <end position="77"/>
    </location>
</feature>
<comment type="caution">
    <text evidence="2">The sequence shown here is derived from an EMBL/GenBank/DDBJ whole genome shotgun (WGS) entry which is preliminary data.</text>
</comment>
<sequence length="77" mass="8722">MLILLLSKTCLRILIDLFLARKTNLVDRRIRTLGSSGKLMARRVAMQFVASLCSVTKEITMCTYGFLKVWVGLKAPF</sequence>